<accession>A0AAW1GL62</accession>
<sequence>MSTQLLRIVWTLDKILRGKGTGRGCRRRERKEGFRGGEWGNRVSVPNLSYYRNKGSLILLPFISVQSNLLSEQRKLNLSVSRHIPSSKQWANSRAMTPITLPIYKPHFRTLS</sequence>
<gene>
    <name evidence="1" type="ORF">RND81_14G097800</name>
</gene>
<organism evidence="1 2">
    <name type="scientific">Saponaria officinalis</name>
    <name type="common">Common soapwort</name>
    <name type="synonym">Lychnis saponaria</name>
    <dbReference type="NCBI Taxonomy" id="3572"/>
    <lineage>
        <taxon>Eukaryota</taxon>
        <taxon>Viridiplantae</taxon>
        <taxon>Streptophyta</taxon>
        <taxon>Embryophyta</taxon>
        <taxon>Tracheophyta</taxon>
        <taxon>Spermatophyta</taxon>
        <taxon>Magnoliopsida</taxon>
        <taxon>eudicotyledons</taxon>
        <taxon>Gunneridae</taxon>
        <taxon>Pentapetalae</taxon>
        <taxon>Caryophyllales</taxon>
        <taxon>Caryophyllaceae</taxon>
        <taxon>Caryophylleae</taxon>
        <taxon>Saponaria</taxon>
    </lineage>
</organism>
<dbReference type="EMBL" id="JBDFQZ010000014">
    <property type="protein sequence ID" value="KAK9665210.1"/>
    <property type="molecule type" value="Genomic_DNA"/>
</dbReference>
<reference evidence="1" key="1">
    <citation type="submission" date="2024-03" db="EMBL/GenBank/DDBJ databases">
        <title>WGS assembly of Saponaria officinalis var. Norfolk2.</title>
        <authorList>
            <person name="Jenkins J."/>
            <person name="Shu S."/>
            <person name="Grimwood J."/>
            <person name="Barry K."/>
            <person name="Goodstein D."/>
            <person name="Schmutz J."/>
            <person name="Leebens-Mack J."/>
            <person name="Osbourn A."/>
        </authorList>
    </citation>
    <scope>NUCLEOTIDE SEQUENCE [LARGE SCALE GENOMIC DNA]</scope>
    <source>
        <strain evidence="1">JIC</strain>
    </source>
</reference>
<dbReference type="Proteomes" id="UP001443914">
    <property type="component" value="Unassembled WGS sequence"/>
</dbReference>
<keyword evidence="2" id="KW-1185">Reference proteome</keyword>
<protein>
    <submittedName>
        <fullName evidence="1">Uncharacterized protein</fullName>
    </submittedName>
</protein>
<evidence type="ECO:0000313" key="1">
    <source>
        <dbReference type="EMBL" id="KAK9665210.1"/>
    </source>
</evidence>
<proteinExistence type="predicted"/>
<name>A0AAW1GL62_SAPOF</name>
<evidence type="ECO:0000313" key="2">
    <source>
        <dbReference type="Proteomes" id="UP001443914"/>
    </source>
</evidence>
<comment type="caution">
    <text evidence="1">The sequence shown here is derived from an EMBL/GenBank/DDBJ whole genome shotgun (WGS) entry which is preliminary data.</text>
</comment>
<dbReference type="AlphaFoldDB" id="A0AAW1GL62"/>